<keyword evidence="3 6" id="KW-0805">Transcription regulation</keyword>
<dbReference type="Proteomes" id="UP001140949">
    <property type="component" value="Unassembled WGS sequence"/>
</dbReference>
<dbReference type="PANTHER" id="PTHR33057">
    <property type="entry name" value="TRANSCRIPTION REPRESSOR OFP7-RELATED"/>
    <property type="match status" value="1"/>
</dbReference>
<evidence type="ECO:0000256" key="3">
    <source>
        <dbReference type="ARBA" id="ARBA00023015"/>
    </source>
</evidence>
<proteinExistence type="predicted"/>
<feature type="region of interest" description="Disordered" evidence="7">
    <location>
        <begin position="113"/>
        <end position="139"/>
    </location>
</feature>
<evidence type="ECO:0000256" key="5">
    <source>
        <dbReference type="ARBA" id="ARBA00023242"/>
    </source>
</evidence>
<name>A0AAX6EHJ4_IRIPA</name>
<evidence type="ECO:0000313" key="10">
    <source>
        <dbReference type="Proteomes" id="UP001140949"/>
    </source>
</evidence>
<sequence>MAEVKMGNHRFRLSDMMPNASWFYKLKLTKNNKPHHPLQLLTNSTQKPQAAAAAPPPPPNQVPLLPNRASYYFPSNYSPRGSDHSPTCICNNNNNNIVLGSELLLRPILTKPASAAQPKRTKKQQDHHHHHHHRLRSSTRTVAISPPAVNRKLRLAAAAAAATRRRRRTRPGMPYESFAVVKSSSDPERDFGESMMEMILENRLTSPKDLEDLLACYLSLNSFHYHDMIVNVFQEIWSDITNSIS</sequence>
<feature type="domain" description="OVATE" evidence="8">
    <location>
        <begin position="180"/>
        <end position="239"/>
    </location>
</feature>
<evidence type="ECO:0000256" key="4">
    <source>
        <dbReference type="ARBA" id="ARBA00023163"/>
    </source>
</evidence>
<evidence type="ECO:0000259" key="8">
    <source>
        <dbReference type="PROSITE" id="PS51754"/>
    </source>
</evidence>
<dbReference type="PROSITE" id="PS51754">
    <property type="entry name" value="OVATE"/>
    <property type="match status" value="1"/>
</dbReference>
<gene>
    <name evidence="9" type="ORF">M6B38_188855</name>
</gene>
<dbReference type="GO" id="GO:0045892">
    <property type="term" value="P:negative regulation of DNA-templated transcription"/>
    <property type="evidence" value="ECO:0007669"/>
    <property type="project" value="UniProtKB-UniRule"/>
</dbReference>
<feature type="region of interest" description="Disordered" evidence="7">
    <location>
        <begin position="45"/>
        <end position="67"/>
    </location>
</feature>
<reference evidence="9" key="2">
    <citation type="submission" date="2023-04" db="EMBL/GenBank/DDBJ databases">
        <authorList>
            <person name="Bruccoleri R.E."/>
            <person name="Oakeley E.J."/>
            <person name="Faust A.-M."/>
            <person name="Dessus-Babus S."/>
            <person name="Altorfer M."/>
            <person name="Burckhardt D."/>
            <person name="Oertli M."/>
            <person name="Naumann U."/>
            <person name="Petersen F."/>
            <person name="Wong J."/>
        </authorList>
    </citation>
    <scope>NUCLEOTIDE SEQUENCE</scope>
    <source>
        <strain evidence="9">GSM-AAB239-AS_SAM_17_03QT</strain>
        <tissue evidence="9">Leaf</tissue>
    </source>
</reference>
<reference evidence="9" key="1">
    <citation type="journal article" date="2023" name="GigaByte">
        <title>Genome assembly of the bearded iris, Iris pallida Lam.</title>
        <authorList>
            <person name="Bruccoleri R.E."/>
            <person name="Oakeley E.J."/>
            <person name="Faust A.M.E."/>
            <person name="Altorfer M."/>
            <person name="Dessus-Babus S."/>
            <person name="Burckhardt D."/>
            <person name="Oertli M."/>
            <person name="Naumann U."/>
            <person name="Petersen F."/>
            <person name="Wong J."/>
        </authorList>
    </citation>
    <scope>NUCLEOTIDE SEQUENCE</scope>
    <source>
        <strain evidence="9">GSM-AAB239-AS_SAM_17_03QT</strain>
    </source>
</reference>
<accession>A0AAX6EHJ4</accession>
<evidence type="ECO:0000256" key="6">
    <source>
        <dbReference type="RuleBase" id="RU367028"/>
    </source>
</evidence>
<dbReference type="GO" id="GO:0003677">
    <property type="term" value="F:DNA binding"/>
    <property type="evidence" value="ECO:0007669"/>
    <property type="project" value="InterPro"/>
</dbReference>
<feature type="compositionally biased region" description="Basic residues" evidence="7">
    <location>
        <begin position="119"/>
        <end position="137"/>
    </location>
</feature>
<evidence type="ECO:0000256" key="2">
    <source>
        <dbReference type="ARBA" id="ARBA00022491"/>
    </source>
</evidence>
<keyword evidence="10" id="KW-1185">Reference proteome</keyword>
<keyword evidence="5 6" id="KW-0539">Nucleus</keyword>
<dbReference type="NCBIfam" id="TIGR01568">
    <property type="entry name" value="A_thal_3678"/>
    <property type="match status" value="1"/>
</dbReference>
<protein>
    <recommendedName>
        <fullName evidence="6">Transcription repressor</fullName>
    </recommendedName>
    <alternativeName>
        <fullName evidence="6">Ovate family protein</fullName>
    </alternativeName>
</protein>
<comment type="caution">
    <text evidence="9">The sequence shown here is derived from an EMBL/GenBank/DDBJ whole genome shotgun (WGS) entry which is preliminary data.</text>
</comment>
<evidence type="ECO:0000256" key="7">
    <source>
        <dbReference type="SAM" id="MobiDB-lite"/>
    </source>
</evidence>
<dbReference type="PANTHER" id="PTHR33057:SF82">
    <property type="entry name" value="TRANSCRIPTION REPRESSOR OFP5"/>
    <property type="match status" value="1"/>
</dbReference>
<dbReference type="AlphaFoldDB" id="A0AAX6EHJ4"/>
<dbReference type="InterPro" id="IPR025830">
    <property type="entry name" value="DNA_bnd_dom_ovate"/>
</dbReference>
<comment type="function">
    <text evidence="6">Transcriptional repressor that regulates multiple aspects of plant growth and development.</text>
</comment>
<keyword evidence="4 6" id="KW-0804">Transcription</keyword>
<dbReference type="EMBL" id="JANAVB010036419">
    <property type="protein sequence ID" value="KAJ6803572.1"/>
    <property type="molecule type" value="Genomic_DNA"/>
</dbReference>
<evidence type="ECO:0000256" key="1">
    <source>
        <dbReference type="ARBA" id="ARBA00004123"/>
    </source>
</evidence>
<dbReference type="GO" id="GO:0005634">
    <property type="term" value="C:nucleus"/>
    <property type="evidence" value="ECO:0007669"/>
    <property type="project" value="UniProtKB-SubCell"/>
</dbReference>
<dbReference type="Pfam" id="PF04844">
    <property type="entry name" value="Ovate"/>
    <property type="match status" value="1"/>
</dbReference>
<dbReference type="InterPro" id="IPR038933">
    <property type="entry name" value="Ovate"/>
</dbReference>
<comment type="subcellular location">
    <subcellularLocation>
        <location evidence="1 6">Nucleus</location>
    </subcellularLocation>
</comment>
<dbReference type="InterPro" id="IPR006458">
    <property type="entry name" value="Ovate_C"/>
</dbReference>
<keyword evidence="2 6" id="KW-0678">Repressor</keyword>
<dbReference type="Pfam" id="PF13724">
    <property type="entry name" value="DNA_binding_2"/>
    <property type="match status" value="1"/>
</dbReference>
<evidence type="ECO:0000313" key="9">
    <source>
        <dbReference type="EMBL" id="KAJ6803572.1"/>
    </source>
</evidence>
<organism evidence="9 10">
    <name type="scientific">Iris pallida</name>
    <name type="common">Sweet iris</name>
    <dbReference type="NCBI Taxonomy" id="29817"/>
    <lineage>
        <taxon>Eukaryota</taxon>
        <taxon>Viridiplantae</taxon>
        <taxon>Streptophyta</taxon>
        <taxon>Embryophyta</taxon>
        <taxon>Tracheophyta</taxon>
        <taxon>Spermatophyta</taxon>
        <taxon>Magnoliopsida</taxon>
        <taxon>Liliopsida</taxon>
        <taxon>Asparagales</taxon>
        <taxon>Iridaceae</taxon>
        <taxon>Iridoideae</taxon>
        <taxon>Irideae</taxon>
        <taxon>Iris</taxon>
    </lineage>
</organism>